<dbReference type="GO" id="GO:0051382">
    <property type="term" value="P:kinetochore assembly"/>
    <property type="evidence" value="ECO:0007669"/>
    <property type="project" value="InterPro"/>
</dbReference>
<dbReference type="InParanoid" id="A0A163ITT7"/>
<evidence type="ECO:0000313" key="10">
    <source>
        <dbReference type="EMBL" id="SAL95295.1"/>
    </source>
</evidence>
<keyword evidence="11" id="KW-1185">Reference proteome</keyword>
<dbReference type="OrthoDB" id="2274804at2759"/>
<dbReference type="AlphaFoldDB" id="A0A163ITT7"/>
<dbReference type="InterPro" id="IPR008426">
    <property type="entry name" value="CENP-H_C"/>
</dbReference>
<keyword evidence="6" id="KW-0137">Centromere</keyword>
<name>A0A163ITT7_ABSGL</name>
<evidence type="ECO:0000259" key="9">
    <source>
        <dbReference type="Pfam" id="PF05837"/>
    </source>
</evidence>
<reference evidence="10" key="1">
    <citation type="submission" date="2016-04" db="EMBL/GenBank/DDBJ databases">
        <authorList>
            <person name="Evans L.H."/>
            <person name="Alamgir A."/>
            <person name="Owens N."/>
            <person name="Weber N.D."/>
            <person name="Virtaneva K."/>
            <person name="Barbian K."/>
            <person name="Babar A."/>
            <person name="Rosenke K."/>
        </authorList>
    </citation>
    <scope>NUCLEOTIDE SEQUENCE [LARGE SCALE GENOMIC DNA]</scope>
    <source>
        <strain evidence="10">CBS 101.48</strain>
    </source>
</reference>
<evidence type="ECO:0000256" key="8">
    <source>
        <dbReference type="SAM" id="MobiDB-lite"/>
    </source>
</evidence>
<evidence type="ECO:0000256" key="1">
    <source>
        <dbReference type="ARBA" id="ARBA00004123"/>
    </source>
</evidence>
<evidence type="ECO:0000256" key="5">
    <source>
        <dbReference type="ARBA" id="ARBA00023242"/>
    </source>
</evidence>
<comment type="similarity">
    <text evidence="7">Belongs to the CENP-H/MCM16 family.</text>
</comment>
<evidence type="ECO:0000256" key="2">
    <source>
        <dbReference type="ARBA" id="ARBA00004629"/>
    </source>
</evidence>
<evidence type="ECO:0000313" key="11">
    <source>
        <dbReference type="Proteomes" id="UP000078561"/>
    </source>
</evidence>
<sequence length="268" mass="30995">MNPSLSSLPLSIYVADMETSPPLLSKKEQHILDSQMEIEWLQRQIEQRKQGFDSFAANKENVAQLTDKQVLDELAIYSEKVEHTRVDMDIMSQYNLCKDRIVTNVDDNHYTLNALYPHLKPQSYGFDSEKIQQIQSLVMQRDKLAVEEMQLLEELDNIENQTMRLHTQIIEHHQDNQQLGADLATAKEQQQQEQRQEPASQWRNTETASVVSSQATGDFNVDKLRDIQNRLETSKNILMGLILESGIDWASDSKWSRVMLFIGTEEDD</sequence>
<keyword evidence="4" id="KW-0995">Kinetochore</keyword>
<gene>
    <name evidence="10" type="primary">ABSGL_00613.1 scaffold 832</name>
</gene>
<feature type="compositionally biased region" description="Polar residues" evidence="8">
    <location>
        <begin position="198"/>
        <end position="209"/>
    </location>
</feature>
<organism evidence="10">
    <name type="scientific">Absidia glauca</name>
    <name type="common">Pin mould</name>
    <dbReference type="NCBI Taxonomy" id="4829"/>
    <lineage>
        <taxon>Eukaryota</taxon>
        <taxon>Fungi</taxon>
        <taxon>Fungi incertae sedis</taxon>
        <taxon>Mucoromycota</taxon>
        <taxon>Mucoromycotina</taxon>
        <taxon>Mucoromycetes</taxon>
        <taxon>Mucorales</taxon>
        <taxon>Cunninghamellaceae</taxon>
        <taxon>Absidia</taxon>
    </lineage>
</organism>
<evidence type="ECO:0000256" key="6">
    <source>
        <dbReference type="ARBA" id="ARBA00023328"/>
    </source>
</evidence>
<evidence type="ECO:0000256" key="3">
    <source>
        <dbReference type="ARBA" id="ARBA00022454"/>
    </source>
</evidence>
<dbReference type="EMBL" id="LT550270">
    <property type="protein sequence ID" value="SAL95295.1"/>
    <property type="molecule type" value="Genomic_DNA"/>
</dbReference>
<comment type="subcellular location">
    <subcellularLocation>
        <location evidence="2">Chromosome</location>
        <location evidence="2">Centromere</location>
        <location evidence="2">Kinetochore</location>
    </subcellularLocation>
    <subcellularLocation>
        <location evidence="1">Nucleus</location>
    </subcellularLocation>
</comment>
<dbReference type="GO" id="GO:0000776">
    <property type="term" value="C:kinetochore"/>
    <property type="evidence" value="ECO:0007669"/>
    <property type="project" value="UniProtKB-KW"/>
</dbReference>
<dbReference type="GO" id="GO:0005634">
    <property type="term" value="C:nucleus"/>
    <property type="evidence" value="ECO:0007669"/>
    <property type="project" value="UniProtKB-SubCell"/>
</dbReference>
<keyword evidence="3" id="KW-0158">Chromosome</keyword>
<keyword evidence="5" id="KW-0539">Nucleus</keyword>
<accession>A0A163ITT7</accession>
<proteinExistence type="inferred from homology"/>
<evidence type="ECO:0000256" key="7">
    <source>
        <dbReference type="ARBA" id="ARBA00025735"/>
    </source>
</evidence>
<feature type="region of interest" description="Disordered" evidence="8">
    <location>
        <begin position="185"/>
        <end position="209"/>
    </location>
</feature>
<evidence type="ECO:0000256" key="4">
    <source>
        <dbReference type="ARBA" id="ARBA00022838"/>
    </source>
</evidence>
<dbReference type="Proteomes" id="UP000078561">
    <property type="component" value="Unassembled WGS sequence"/>
</dbReference>
<dbReference type="Pfam" id="PF05837">
    <property type="entry name" value="CENP-H"/>
    <property type="match status" value="1"/>
</dbReference>
<feature type="domain" description="Centromere protein H C-terminal" evidence="9">
    <location>
        <begin position="128"/>
        <end position="260"/>
    </location>
</feature>
<protein>
    <recommendedName>
        <fullName evidence="9">Centromere protein H C-terminal domain-containing protein</fullName>
    </recommendedName>
</protein>